<dbReference type="Proteomes" id="UP001597163">
    <property type="component" value="Unassembled WGS sequence"/>
</dbReference>
<sequence>MLDFVKSQIEKKIGYLKDFDYLLKEYNEENEIIKGYNGRQILELLQNCDDEGSTEVLIKLDKDANTITISNNGAPFSEKGYKSLFMPFRSSKISKKEHIGNKGLGFRSIINWSDQIEIQSNNLSLVYNQESRKTFFYSNFDEQKRNAILKDEGLIDTAIPVPFLGIPEVKAIASNNYVTSIVITYKPTFFNSILKQVKSITPETLFFLKSLQRINFEGFDESVKSIETHKEAINTESDAFVPTEKISYKGTTWYIFKEEESLGEVLKSDKIEEEFYQIKIAIEENMAKPTGKLYSFFPTNIHLGQPYILHATFDLDSTRNQLVQSDKNKIILKKIVQFTIKVAKYFTQEKVSYKPLQILHHSYKADTLNNLGYYNLIEAAFKKEEVFPCVNNTYRKLNQVVYYGDSFAKMLQKIEATEILGFHLLPAEKVNLTSFSIFSEIYNSFKNIKDVVQVFNNIAALPLTIEQRSLFINEIVKKRFELSGYKIKLNLLVDKYEKPILGNEYVYTPETKNSTLKTPDYAKIKFINPQLYFSLSELFNYNTQKDKNRSRFVADKLEGLCNIHSFEPAFLAQKIIRETKSELKKPDINEVEVIQEMNSCLFHNFEFINLEAINTPLPIEIPTINLNGEVVVSSETILSNTYPKGHANQIIFEGIYTDANYIANPKELGIDLNNEEAIYKVQDYLLWLKVNEHAKYENKEFKNNGADNYFRYIHKEVYTSYSLDVITIVGFHDILKNIPLENFILWIHVDSKLKGQLYNDSNKDTVEYLYRTKYYYREKTSFLKYLIEKHYNIKFRNLLIDEKYNWVNDLEINYRHPLFIENNLSKSVIQEILVALGAKDNFNDLPIEKVADIINKLPVKYPDGSKSVTFYKKALSHYKENKIVINTPIKLFANDGEKDKVYNQNQIYFSEKIKLPNKLKKDFPIFNFPARSGGVEAIKFFGINDLNDIEIELESHQILENISEQFNKHLSELKPYILAQRIHDFDDLKSQQIQASICNKIKLVLCSELDYKVNEKQYGTSTYEYIHVEEHTYYMKVNSFDVLKDLINNSDFTDNIAEILALSFDVKNDKTEFRNIIRSDIEVVESDIIRDFSEDTLKEAKELLGLADYKQAFWKTMFTLKGIEYDEGLDDIALNTLLAEKLKVSFDVAKLEYENISSNTQVNKLKNLFNELRISLKEFANIYPYKISYEVQHFKTIRDIILSNKPKVKTAIWNKLLKGNLEEKKTFLTEINKLEAYEGFAKEMSENQKHVFQIEENKILNNYISGIYGDLKLESNIMDFHKILVTNGSYFSNTELELINQDIELKSLLHFEENLESLKAILESQLNTKTETNQNENKNQSQTNELEVVSSEKLKQKKTPFKGAGNRKPYLPGKDNKGKLKQIGNASEDCVMQYLKDNNYTNIYKASEDNEGLHYDIRFTDENGNIKFIEVKTFNTGIFYLSKDEFNFGEQNQEDYEIWLVKNGKTIIPIKDFYTNSKYQPITNEYIVYLDIE</sequence>
<dbReference type="Gene3D" id="3.30.565.10">
    <property type="entry name" value="Histidine kinase-like ATPase, C-terminal domain"/>
    <property type="match status" value="1"/>
</dbReference>
<dbReference type="InterPro" id="IPR036890">
    <property type="entry name" value="HATPase_C_sf"/>
</dbReference>
<evidence type="ECO:0000313" key="3">
    <source>
        <dbReference type="EMBL" id="MFD1162054.1"/>
    </source>
</evidence>
<dbReference type="RefSeq" id="WP_311937957.1">
    <property type="nucleotide sequence ID" value="NZ_JAVSCK010000002.1"/>
</dbReference>
<dbReference type="PANTHER" id="PTHR32387">
    <property type="entry name" value="WU:FJ29H11"/>
    <property type="match status" value="1"/>
</dbReference>
<feature type="domain" description="Protein NO VEIN C-terminal" evidence="2">
    <location>
        <begin position="1388"/>
        <end position="1465"/>
    </location>
</feature>
<proteinExistence type="predicted"/>
<evidence type="ECO:0000313" key="4">
    <source>
        <dbReference type="Proteomes" id="UP001597163"/>
    </source>
</evidence>
<dbReference type="NCBIfam" id="NF047352">
    <property type="entry name" value="P_loop_sacsin"/>
    <property type="match status" value="1"/>
</dbReference>
<dbReference type="Pfam" id="PF13020">
    <property type="entry name" value="NOV_C"/>
    <property type="match status" value="1"/>
</dbReference>
<protein>
    <submittedName>
        <fullName evidence="3">Sacsin N-terminal ATP-binding-like domain-containing protein</fullName>
    </submittedName>
</protein>
<comment type="caution">
    <text evidence="3">The sequence shown here is derived from an EMBL/GenBank/DDBJ whole genome shotgun (WGS) entry which is preliminary data.</text>
</comment>
<organism evidence="3 4">
    <name type="scientific">Hwangdonia seohaensis</name>
    <dbReference type="NCBI Taxonomy" id="1240727"/>
    <lineage>
        <taxon>Bacteria</taxon>
        <taxon>Pseudomonadati</taxon>
        <taxon>Bacteroidota</taxon>
        <taxon>Flavobacteriia</taxon>
        <taxon>Flavobacteriales</taxon>
        <taxon>Flavobacteriaceae</taxon>
        <taxon>Hwangdonia</taxon>
    </lineage>
</organism>
<feature type="compositionally biased region" description="Low complexity" evidence="1">
    <location>
        <begin position="1329"/>
        <end position="1345"/>
    </location>
</feature>
<reference evidence="4" key="1">
    <citation type="journal article" date="2019" name="Int. J. Syst. Evol. Microbiol.">
        <title>The Global Catalogue of Microorganisms (GCM) 10K type strain sequencing project: providing services to taxonomists for standard genome sequencing and annotation.</title>
        <authorList>
            <consortium name="The Broad Institute Genomics Platform"/>
            <consortium name="The Broad Institute Genome Sequencing Center for Infectious Disease"/>
            <person name="Wu L."/>
            <person name="Ma J."/>
        </authorList>
    </citation>
    <scope>NUCLEOTIDE SEQUENCE [LARGE SCALE GENOMIC DNA]</scope>
    <source>
        <strain evidence="4">CCUG 63246</strain>
    </source>
</reference>
<dbReference type="PANTHER" id="PTHR32387:SF0">
    <property type="entry name" value="PROTEIN NO VEIN"/>
    <property type="match status" value="1"/>
</dbReference>
<keyword evidence="4" id="KW-1185">Reference proteome</keyword>
<accession>A0ABW3RAG7</accession>
<dbReference type="EMBL" id="JBHTLJ010000002">
    <property type="protein sequence ID" value="MFD1162054.1"/>
    <property type="molecule type" value="Genomic_DNA"/>
</dbReference>
<evidence type="ECO:0000256" key="1">
    <source>
        <dbReference type="SAM" id="MobiDB-lite"/>
    </source>
</evidence>
<name>A0ABW3RAG7_9FLAO</name>
<dbReference type="SUPFAM" id="SSF55874">
    <property type="entry name" value="ATPase domain of HSP90 chaperone/DNA topoisomerase II/histidine kinase"/>
    <property type="match status" value="1"/>
</dbReference>
<gene>
    <name evidence="3" type="ORF">ACFQ2E_06475</name>
</gene>
<evidence type="ECO:0000259" key="2">
    <source>
        <dbReference type="Pfam" id="PF13020"/>
    </source>
</evidence>
<feature type="region of interest" description="Disordered" evidence="1">
    <location>
        <begin position="1329"/>
        <end position="1378"/>
    </location>
</feature>
<dbReference type="InterPro" id="IPR024975">
    <property type="entry name" value="NOV_C"/>
</dbReference>
<dbReference type="InterPro" id="IPR052957">
    <property type="entry name" value="Auxin_embryo_med"/>
</dbReference>